<dbReference type="InterPro" id="IPR008794">
    <property type="entry name" value="Pro_racemase_fam"/>
</dbReference>
<proteinExistence type="inferred from homology"/>
<dbReference type="PANTHER" id="PTHR33442">
    <property type="entry name" value="TRANS-3-HYDROXY-L-PROLINE DEHYDRATASE"/>
    <property type="match status" value="1"/>
</dbReference>
<name>A0AA90Z5X3_9BACI</name>
<evidence type="ECO:0000256" key="1">
    <source>
        <dbReference type="ARBA" id="ARBA00007529"/>
    </source>
</evidence>
<reference evidence="2" key="1">
    <citation type="submission" date="2023-08" db="EMBL/GenBank/DDBJ databases">
        <title>Nitrogen cycling bacteria in agricultural field soils.</title>
        <authorList>
            <person name="Jang J."/>
        </authorList>
    </citation>
    <scope>NUCLEOTIDE SEQUENCE</scope>
    <source>
        <strain evidence="2">PS3-36</strain>
    </source>
</reference>
<dbReference type="SUPFAM" id="SSF54506">
    <property type="entry name" value="Diaminopimelate epimerase-like"/>
    <property type="match status" value="1"/>
</dbReference>
<comment type="caution">
    <text evidence="2">The sequence shown here is derived from an EMBL/GenBank/DDBJ whole genome shotgun (WGS) entry which is preliminary data.</text>
</comment>
<protein>
    <submittedName>
        <fullName evidence="2">Proline racemase family protein</fullName>
    </submittedName>
</protein>
<evidence type="ECO:0000313" key="3">
    <source>
        <dbReference type="Proteomes" id="UP001178888"/>
    </source>
</evidence>
<dbReference type="Proteomes" id="UP001178888">
    <property type="component" value="Unassembled WGS sequence"/>
</dbReference>
<evidence type="ECO:0000313" key="2">
    <source>
        <dbReference type="EMBL" id="MDQ6600834.1"/>
    </source>
</evidence>
<dbReference type="PANTHER" id="PTHR33442:SF1">
    <property type="entry name" value="TRANS-3-HYDROXY-L-PROLINE DEHYDRATASE"/>
    <property type="match status" value="1"/>
</dbReference>
<dbReference type="GO" id="GO:0047580">
    <property type="term" value="F:4-hydroxyproline epimerase activity"/>
    <property type="evidence" value="ECO:0007669"/>
    <property type="project" value="TreeGrafter"/>
</dbReference>
<gene>
    <name evidence="2" type="ORF">RCG21_32060</name>
</gene>
<dbReference type="EMBL" id="JAVGVR010000002">
    <property type="protein sequence ID" value="MDQ6600834.1"/>
    <property type="molecule type" value="Genomic_DNA"/>
</dbReference>
<dbReference type="AlphaFoldDB" id="A0AA90Z5X3"/>
<sequence length="315" mass="35072">MKIQKSYSTIDVHVAGEAFRIIKDIPFISYRNLGDLYERFPRAFAEEINLLLNEPRGFAGLNGCLVVPPINQEADAGVLFFNHQGTVPLHYGGIIAVITALLECGQLKARPSNQYKLETLNGIIPVTALVEEHEVVSVEVKSDPSRIIESDLTIPSLNINFSFIQADQFYAVFKQDDCDMRIELEALSDLKRWGQNIFRYLHSEFSVNGAIIVDDSNIEDGIVKSITFRDDGFIVRSPGFGSTIAIYTNLLSKKSNNLNQPFVNESIFGSKLKAQVTDQSVDSFEFTFTSRGFITGMQTFLLDPTDPLAAGCLLK</sequence>
<comment type="similarity">
    <text evidence="1">Belongs to the proline racemase family.</text>
</comment>
<organism evidence="2 3">
    <name type="scientific">Bacillus salipaludis</name>
    <dbReference type="NCBI Taxonomy" id="2547811"/>
    <lineage>
        <taxon>Bacteria</taxon>
        <taxon>Bacillati</taxon>
        <taxon>Bacillota</taxon>
        <taxon>Bacilli</taxon>
        <taxon>Bacillales</taxon>
        <taxon>Bacillaceae</taxon>
        <taxon>Bacillus</taxon>
    </lineage>
</organism>
<dbReference type="Gene3D" id="3.10.310.10">
    <property type="entry name" value="Diaminopimelate Epimerase, Chain A, domain 1"/>
    <property type="match status" value="2"/>
</dbReference>
<dbReference type="RefSeq" id="WP_308914467.1">
    <property type="nucleotide sequence ID" value="NZ_JAVGVR010000002.1"/>
</dbReference>
<keyword evidence="3" id="KW-1185">Reference proteome</keyword>
<dbReference type="Pfam" id="PF05544">
    <property type="entry name" value="Pro_racemase"/>
    <property type="match status" value="1"/>
</dbReference>
<accession>A0AA90Z5X3</accession>